<protein>
    <submittedName>
        <fullName evidence="1">YhcH/YjgK/YiaL family protein</fullName>
    </submittedName>
</protein>
<dbReference type="Proteomes" id="UP001629953">
    <property type="component" value="Unassembled WGS sequence"/>
</dbReference>
<organism evidence="1 2">
    <name type="scientific">Celerinatantimonas yamalensis</name>
    <dbReference type="NCBI Taxonomy" id="559956"/>
    <lineage>
        <taxon>Bacteria</taxon>
        <taxon>Pseudomonadati</taxon>
        <taxon>Pseudomonadota</taxon>
        <taxon>Gammaproteobacteria</taxon>
        <taxon>Celerinatantimonadaceae</taxon>
        <taxon>Celerinatantimonas</taxon>
    </lineage>
</organism>
<dbReference type="InterPro" id="IPR004375">
    <property type="entry name" value="NanQ/TabA/YiaL"/>
</dbReference>
<evidence type="ECO:0000313" key="1">
    <source>
        <dbReference type="EMBL" id="MFM2485823.1"/>
    </source>
</evidence>
<dbReference type="EMBL" id="JBEQCT010000005">
    <property type="protein sequence ID" value="MFM2485823.1"/>
    <property type="molecule type" value="Genomic_DNA"/>
</dbReference>
<dbReference type="SUPFAM" id="SSF51197">
    <property type="entry name" value="Clavaminate synthase-like"/>
    <property type="match status" value="1"/>
</dbReference>
<gene>
    <name evidence="1" type="ORF">ABUE30_12290</name>
</gene>
<dbReference type="NCBIfam" id="TIGR00022">
    <property type="entry name" value="YhcH/YjgK/YiaL family protein"/>
    <property type="match status" value="1"/>
</dbReference>
<keyword evidence="2" id="KW-1185">Reference proteome</keyword>
<dbReference type="InterPro" id="IPR037012">
    <property type="entry name" value="NanQ/TabA/YiaL_sf"/>
</dbReference>
<sequence>MLQGQLDKLDLIQPIAPKLAQILRELSTQLVADAPLGRCDVRGEQLFYTVSLDTTEPQTHRRCEFHQSYLDIQVVLDGEERYGYATVPLVDIDEDKLQASDVAFGQPVNERFVTLSSGDFIVFAPYCPHRPLVAVDAPQKVKKAVIKVHRSLLD</sequence>
<proteinExistence type="predicted"/>
<dbReference type="RefSeq" id="WP_408624073.1">
    <property type="nucleotide sequence ID" value="NZ_JBEQCT010000005.1"/>
</dbReference>
<dbReference type="Pfam" id="PF04074">
    <property type="entry name" value="DUF386"/>
    <property type="match status" value="1"/>
</dbReference>
<dbReference type="PANTHER" id="PTHR34986">
    <property type="entry name" value="EVOLVED BETA-GALACTOSIDASE SUBUNIT BETA"/>
    <property type="match status" value="1"/>
</dbReference>
<reference evidence="1 2" key="1">
    <citation type="journal article" date="2013" name="Int. J. Syst. Evol. Microbiol.">
        <title>Celerinatantimonas yamalensis sp. nov., a cold-adapted diazotrophic bacterium from a cold permafrost brine.</title>
        <authorList>
            <person name="Shcherbakova V."/>
            <person name="Chuvilskaya N."/>
            <person name="Rivkina E."/>
            <person name="Demidov N."/>
            <person name="Uchaeva V."/>
            <person name="Suetin S."/>
            <person name="Suzina N."/>
            <person name="Gilichinsky D."/>
        </authorList>
    </citation>
    <scope>NUCLEOTIDE SEQUENCE [LARGE SCALE GENOMIC DNA]</scope>
    <source>
        <strain evidence="1 2">C7</strain>
    </source>
</reference>
<name>A0ABW9G9U7_9GAMM</name>
<dbReference type="Gene3D" id="2.60.120.370">
    <property type="entry name" value="YhcH/YjgK/YiaL"/>
    <property type="match status" value="1"/>
</dbReference>
<accession>A0ABW9G9U7</accession>
<evidence type="ECO:0000313" key="2">
    <source>
        <dbReference type="Proteomes" id="UP001629953"/>
    </source>
</evidence>
<dbReference type="PANTHER" id="PTHR34986:SF4">
    <property type="entry name" value="EVOLVED BETA-GALACTOSIDASE SUBUNIT BETA-RELATED"/>
    <property type="match status" value="1"/>
</dbReference>
<comment type="caution">
    <text evidence="1">The sequence shown here is derived from an EMBL/GenBank/DDBJ whole genome shotgun (WGS) entry which is preliminary data.</text>
</comment>